<evidence type="ECO:0000256" key="4">
    <source>
        <dbReference type="ARBA" id="ARBA00023125"/>
    </source>
</evidence>
<dbReference type="PANTHER" id="PTHR30349">
    <property type="entry name" value="PHAGE INTEGRASE-RELATED"/>
    <property type="match status" value="1"/>
</dbReference>
<dbReference type="Gene3D" id="1.10.443.10">
    <property type="entry name" value="Intergrase catalytic core"/>
    <property type="match status" value="1"/>
</dbReference>
<comment type="caution">
    <text evidence="9">The sequence shown here is derived from an EMBL/GenBank/DDBJ whole genome shotgun (WGS) entry which is preliminary data.</text>
</comment>
<dbReference type="Pfam" id="PF14659">
    <property type="entry name" value="Phage_int_SAM_3"/>
    <property type="match status" value="1"/>
</dbReference>
<dbReference type="InterPro" id="IPR002104">
    <property type="entry name" value="Integrase_catalytic"/>
</dbReference>
<evidence type="ECO:0000256" key="6">
    <source>
        <dbReference type="PROSITE-ProRule" id="PRU01248"/>
    </source>
</evidence>
<dbReference type="PROSITE" id="PS51898">
    <property type="entry name" value="TYR_RECOMBINASE"/>
    <property type="match status" value="1"/>
</dbReference>
<evidence type="ECO:0000259" key="7">
    <source>
        <dbReference type="PROSITE" id="PS51898"/>
    </source>
</evidence>
<name>A0A926D627_9FIRM</name>
<dbReference type="InterPro" id="IPR050090">
    <property type="entry name" value="Tyrosine_recombinase_XerCD"/>
</dbReference>
<keyword evidence="5" id="KW-0233">DNA recombination</keyword>
<comment type="similarity">
    <text evidence="2">Belongs to the 'phage' integrase family.</text>
</comment>
<evidence type="ECO:0000259" key="8">
    <source>
        <dbReference type="PROSITE" id="PS51900"/>
    </source>
</evidence>
<evidence type="ECO:0000313" key="10">
    <source>
        <dbReference type="Proteomes" id="UP000623172"/>
    </source>
</evidence>
<dbReference type="EMBL" id="JACRSR010000003">
    <property type="protein sequence ID" value="MBC8531911.1"/>
    <property type="molecule type" value="Genomic_DNA"/>
</dbReference>
<dbReference type="SUPFAM" id="SSF56349">
    <property type="entry name" value="DNA breaking-rejoining enzymes"/>
    <property type="match status" value="1"/>
</dbReference>
<evidence type="ECO:0000313" key="9">
    <source>
        <dbReference type="EMBL" id="MBC8531911.1"/>
    </source>
</evidence>
<gene>
    <name evidence="9" type="ORF">H8696_08635</name>
</gene>
<evidence type="ECO:0000256" key="5">
    <source>
        <dbReference type="ARBA" id="ARBA00023172"/>
    </source>
</evidence>
<dbReference type="PANTHER" id="PTHR30349:SF64">
    <property type="entry name" value="PROPHAGE INTEGRASE INTD-RELATED"/>
    <property type="match status" value="1"/>
</dbReference>
<dbReference type="Gene3D" id="1.10.150.130">
    <property type="match status" value="1"/>
</dbReference>
<accession>A0A926D627</accession>
<keyword evidence="10" id="KW-1185">Reference proteome</keyword>
<dbReference type="Pfam" id="PF00589">
    <property type="entry name" value="Phage_integrase"/>
    <property type="match status" value="1"/>
</dbReference>
<comment type="function">
    <text evidence="1">Site-specific tyrosine recombinase, which acts by catalyzing the cutting and rejoining of the recombining DNA molecules.</text>
</comment>
<dbReference type="InterPro" id="IPR004107">
    <property type="entry name" value="Integrase_SAM-like_N"/>
</dbReference>
<feature type="domain" description="Tyr recombinase" evidence="7">
    <location>
        <begin position="171"/>
        <end position="363"/>
    </location>
</feature>
<organism evidence="9 10">
    <name type="scientific">Gehongia tenuis</name>
    <dbReference type="NCBI Taxonomy" id="2763655"/>
    <lineage>
        <taxon>Bacteria</taxon>
        <taxon>Bacillati</taxon>
        <taxon>Bacillota</taxon>
        <taxon>Clostridia</taxon>
        <taxon>Christensenellales</taxon>
        <taxon>Christensenellaceae</taxon>
        <taxon>Gehongia</taxon>
    </lineage>
</organism>
<keyword evidence="4 6" id="KW-0238">DNA-binding</keyword>
<evidence type="ECO:0000256" key="1">
    <source>
        <dbReference type="ARBA" id="ARBA00003283"/>
    </source>
</evidence>
<protein>
    <submittedName>
        <fullName evidence="9">Site-specific integrase</fullName>
    </submittedName>
</protein>
<dbReference type="Proteomes" id="UP000623172">
    <property type="component" value="Unassembled WGS sequence"/>
</dbReference>
<evidence type="ECO:0000256" key="3">
    <source>
        <dbReference type="ARBA" id="ARBA00022908"/>
    </source>
</evidence>
<proteinExistence type="inferred from homology"/>
<keyword evidence="3" id="KW-0229">DNA integration</keyword>
<dbReference type="AlphaFoldDB" id="A0A926D627"/>
<feature type="domain" description="Core-binding (CB)" evidence="8">
    <location>
        <begin position="68"/>
        <end position="150"/>
    </location>
</feature>
<dbReference type="RefSeq" id="WP_249316702.1">
    <property type="nucleotide sequence ID" value="NZ_JACRSR010000003.1"/>
</dbReference>
<sequence>MARRGENIYHRKDGRWEGRYIVGRSMEGKPKFRSIYGKSYSEVKRELVLLKSKQMTSGGSTVLIYGNGSMAEWMDYWLDGIEKPYVRPTTYQLYKRSIDKHLKPWLGNHAVKALSSQQIQEMVDGLRDKLASSTLHGLCRLLKSILASAVKNRLLTESPFRDIRLPKFHVKQPRVLTAAEQSRMERVALETGGLEYLLCLYTGLRLGELCALRYEDIDFNAGLLYVTRSVKRIKNGEGTTQLVVGRPKTDSSIREIPLPLFLLKMLKERMKEEGTVQGGFIFPGTQGGAAEPRTVQKGFARLAKRADIRGAHMHTLRHTFAMRCLERGMGYKALSEILGHSSSQMTIKHYDNCTMEKKWKVMHTARLTA</sequence>
<dbReference type="PROSITE" id="PS51900">
    <property type="entry name" value="CB"/>
    <property type="match status" value="1"/>
</dbReference>
<dbReference type="InterPro" id="IPR011010">
    <property type="entry name" value="DNA_brk_join_enz"/>
</dbReference>
<evidence type="ECO:0000256" key="2">
    <source>
        <dbReference type="ARBA" id="ARBA00008857"/>
    </source>
</evidence>
<reference evidence="9" key="1">
    <citation type="submission" date="2020-08" db="EMBL/GenBank/DDBJ databases">
        <title>Genome public.</title>
        <authorList>
            <person name="Liu C."/>
            <person name="Sun Q."/>
        </authorList>
    </citation>
    <scope>NUCLEOTIDE SEQUENCE</scope>
    <source>
        <strain evidence="9">NSJ-53</strain>
    </source>
</reference>
<dbReference type="InterPro" id="IPR010998">
    <property type="entry name" value="Integrase_recombinase_N"/>
</dbReference>
<dbReference type="InterPro" id="IPR044068">
    <property type="entry name" value="CB"/>
</dbReference>
<dbReference type="GO" id="GO:0003677">
    <property type="term" value="F:DNA binding"/>
    <property type="evidence" value="ECO:0007669"/>
    <property type="project" value="UniProtKB-UniRule"/>
</dbReference>
<dbReference type="GO" id="GO:0015074">
    <property type="term" value="P:DNA integration"/>
    <property type="evidence" value="ECO:0007669"/>
    <property type="project" value="UniProtKB-KW"/>
</dbReference>
<dbReference type="InterPro" id="IPR013762">
    <property type="entry name" value="Integrase-like_cat_sf"/>
</dbReference>
<dbReference type="GO" id="GO:0006310">
    <property type="term" value="P:DNA recombination"/>
    <property type="evidence" value="ECO:0007669"/>
    <property type="project" value="UniProtKB-KW"/>
</dbReference>
<dbReference type="CDD" id="cd01189">
    <property type="entry name" value="INT_ICEBs1_C_like"/>
    <property type="match status" value="1"/>
</dbReference>